<proteinExistence type="predicted"/>
<protein>
    <submittedName>
        <fullName evidence="1">Hypp7986 protein</fullName>
    </submittedName>
</protein>
<accession>A0A8J9Z4S1</accession>
<name>A0A8J9Z4S1_BRALA</name>
<dbReference type="Proteomes" id="UP000838412">
    <property type="component" value="Chromosome 16"/>
</dbReference>
<dbReference type="EMBL" id="OV696701">
    <property type="protein sequence ID" value="CAH1247682.1"/>
    <property type="molecule type" value="Genomic_DNA"/>
</dbReference>
<organism evidence="1 2">
    <name type="scientific">Branchiostoma lanceolatum</name>
    <name type="common">Common lancelet</name>
    <name type="synonym">Amphioxus lanceolatum</name>
    <dbReference type="NCBI Taxonomy" id="7740"/>
    <lineage>
        <taxon>Eukaryota</taxon>
        <taxon>Metazoa</taxon>
        <taxon>Chordata</taxon>
        <taxon>Cephalochordata</taxon>
        <taxon>Leptocardii</taxon>
        <taxon>Amphioxiformes</taxon>
        <taxon>Branchiostomatidae</taxon>
        <taxon>Branchiostoma</taxon>
    </lineage>
</organism>
<dbReference type="AlphaFoldDB" id="A0A8J9Z4S1"/>
<keyword evidence="2" id="KW-1185">Reference proteome</keyword>
<sequence>MGGLGIFLPLSSTSKPDYDITSIVHGPPSRSLLRDGYKQRYQCHNFGTYEYTVDNFRSIHDDCIFVNFRDAFEHIVRRSPLDYNPPDRFTQLVYGYNAEYYYVNIQPANIDYDYASVDDNRITGNDVIIIINNYSDQHSEHYNGNNSRRGVQRNYGGHSYTISCTDGPANRPSCCNNNPTTKYNGEYNRTVARGHHSTTNKPWKLTTDRKHYDRGRCNFNGQCDNTAGNEWCYFAGCNVIREHHSNNNHARCNYPANSLASDTDCKYSYSGHEYIIYSEHDNKSHNASSEYTVISANNDKHNNTSTDKPQYNHYA</sequence>
<evidence type="ECO:0000313" key="2">
    <source>
        <dbReference type="Proteomes" id="UP000838412"/>
    </source>
</evidence>
<evidence type="ECO:0000313" key="1">
    <source>
        <dbReference type="EMBL" id="CAH1247682.1"/>
    </source>
</evidence>
<gene>
    <name evidence="1" type="primary">Hypp7986</name>
    <name evidence="1" type="ORF">BLAG_LOCUS9280</name>
</gene>
<reference evidence="1" key="1">
    <citation type="submission" date="2022-01" db="EMBL/GenBank/DDBJ databases">
        <authorList>
            <person name="Braso-Vives M."/>
        </authorList>
    </citation>
    <scope>NUCLEOTIDE SEQUENCE</scope>
</reference>